<dbReference type="HOGENOM" id="CLU_137761_0_0_3"/>
<dbReference type="RefSeq" id="WP_015215697.1">
    <property type="nucleotide sequence ID" value="NC_019771.1"/>
</dbReference>
<dbReference type="Pfam" id="PF19671">
    <property type="entry name" value="DUF6174"/>
    <property type="match status" value="1"/>
</dbReference>
<dbReference type="KEGG" id="acy:Anacy_3689"/>
<dbReference type="InterPro" id="IPR046172">
    <property type="entry name" value="DUF6174"/>
</dbReference>
<dbReference type="eggNOG" id="ENOG5032YFI">
    <property type="taxonomic scope" value="Bacteria"/>
</dbReference>
<keyword evidence="2" id="KW-1185">Reference proteome</keyword>
<dbReference type="Proteomes" id="UP000010474">
    <property type="component" value="Chromosome"/>
</dbReference>
<protein>
    <submittedName>
        <fullName evidence="1">Uncharacterized protein</fullName>
    </submittedName>
</protein>
<evidence type="ECO:0000313" key="2">
    <source>
        <dbReference type="Proteomes" id="UP000010474"/>
    </source>
</evidence>
<sequence>MRLPIAIGAGLLISLGLYSPLIAQPPIQIAQARPTDSNLGQLRKNRQLWKQQKISKYRYQLTRSCFCTPEARGPVIVEVRNGVTTSVISVATGKPVDKELFQQYNTVPKLFSVIQDAIARKADSLTVKYDPKLGYPSQINVDYSQQMADEELYLTIENFKVLK</sequence>
<name>K9ZIP6_ANACC</name>
<dbReference type="OrthoDB" id="485614at2"/>
<dbReference type="EMBL" id="CP003659">
    <property type="protein sequence ID" value="AFZ59076.1"/>
    <property type="molecule type" value="Genomic_DNA"/>
</dbReference>
<dbReference type="PATRIC" id="fig|272123.3.peg.4010"/>
<organism evidence="1 2">
    <name type="scientific">Anabaena cylindrica (strain ATCC 27899 / PCC 7122)</name>
    <dbReference type="NCBI Taxonomy" id="272123"/>
    <lineage>
        <taxon>Bacteria</taxon>
        <taxon>Bacillati</taxon>
        <taxon>Cyanobacteriota</taxon>
        <taxon>Cyanophyceae</taxon>
        <taxon>Nostocales</taxon>
        <taxon>Nostocaceae</taxon>
        <taxon>Anabaena</taxon>
    </lineage>
</organism>
<evidence type="ECO:0000313" key="1">
    <source>
        <dbReference type="EMBL" id="AFZ59076.1"/>
    </source>
</evidence>
<accession>K9ZIP6</accession>
<proteinExistence type="predicted"/>
<dbReference type="STRING" id="272123.Anacy_3689"/>
<reference evidence="2" key="1">
    <citation type="journal article" date="2013" name="Proc. Natl. Acad. Sci. U.S.A.">
        <title>Improving the coverage of the cyanobacterial phylum using diversity-driven genome sequencing.</title>
        <authorList>
            <person name="Shih P.M."/>
            <person name="Wu D."/>
            <person name="Latifi A."/>
            <person name="Axen S.D."/>
            <person name="Fewer D.P."/>
            <person name="Talla E."/>
            <person name="Calteau A."/>
            <person name="Cai F."/>
            <person name="Tandeau de Marsac N."/>
            <person name="Rippka R."/>
            <person name="Herdman M."/>
            <person name="Sivonen K."/>
            <person name="Coursin T."/>
            <person name="Laurent T."/>
            <person name="Goodwin L."/>
            <person name="Nolan M."/>
            <person name="Davenport K.W."/>
            <person name="Han C.S."/>
            <person name="Rubin E.M."/>
            <person name="Eisen J.A."/>
            <person name="Woyke T."/>
            <person name="Gugger M."/>
            <person name="Kerfeld C.A."/>
        </authorList>
    </citation>
    <scope>NUCLEOTIDE SEQUENCE [LARGE SCALE GENOMIC DNA]</scope>
    <source>
        <strain evidence="2">ATCC 27899 / PCC 7122</strain>
    </source>
</reference>
<dbReference type="AlphaFoldDB" id="K9ZIP6"/>
<gene>
    <name evidence="1" type="ordered locus">Anacy_3689</name>
</gene>